<evidence type="ECO:0000256" key="14">
    <source>
        <dbReference type="SAM" id="SignalP"/>
    </source>
</evidence>
<dbReference type="SUPFAM" id="SSF52972">
    <property type="entry name" value="ITPase-like"/>
    <property type="match status" value="1"/>
</dbReference>
<gene>
    <name evidence="15" type="ORF">Naga_100003g149</name>
</gene>
<evidence type="ECO:0000256" key="4">
    <source>
        <dbReference type="ARBA" id="ARBA00022723"/>
    </source>
</evidence>
<evidence type="ECO:0000313" key="15">
    <source>
        <dbReference type="EMBL" id="EWM30212.1"/>
    </source>
</evidence>
<dbReference type="Gene3D" id="3.90.950.10">
    <property type="match status" value="1"/>
</dbReference>
<dbReference type="GO" id="GO:0009143">
    <property type="term" value="P:nucleoside triphosphate catabolic process"/>
    <property type="evidence" value="ECO:0007669"/>
    <property type="project" value="InterPro"/>
</dbReference>
<keyword evidence="3" id="KW-0963">Cytoplasm</keyword>
<comment type="catalytic activity">
    <reaction evidence="12">
        <text>dITP + H2O = dIMP + diphosphate + H(+)</text>
        <dbReference type="Rhea" id="RHEA:28342"/>
        <dbReference type="ChEBI" id="CHEBI:15377"/>
        <dbReference type="ChEBI" id="CHEBI:15378"/>
        <dbReference type="ChEBI" id="CHEBI:33019"/>
        <dbReference type="ChEBI" id="CHEBI:61194"/>
        <dbReference type="ChEBI" id="CHEBI:61382"/>
        <dbReference type="EC" id="3.6.1.66"/>
    </reaction>
    <physiologicalReaction direction="left-to-right" evidence="12">
        <dbReference type="Rhea" id="RHEA:28343"/>
    </physiologicalReaction>
</comment>
<dbReference type="GO" id="GO:0036220">
    <property type="term" value="F:ITP diphosphatase activity"/>
    <property type="evidence" value="ECO:0007669"/>
    <property type="project" value="UniProtKB-EC"/>
</dbReference>
<dbReference type="InterPro" id="IPR029001">
    <property type="entry name" value="ITPase-like_fam"/>
</dbReference>
<comment type="function">
    <text evidence="9">Pyrophosphatase that hydrolyzes the non-canonical purine nucleotides inosine triphosphate (ITP), deoxyinosine triphosphate (dITP) as well as 2'-deoxy-N-6-hydroxylaminopurine triphosphate (dHAPTP) and xanthosine 5'-triphosphate (XTP) to their respective monophosphate derivatives. The enzyme does not distinguish between the deoxy- and ribose forms. Probably excludes non-canonical purines from RNA and DNA precursor pools, thus preventing their incorporation into RNA and DNA and avoiding chromosomal lesions.</text>
</comment>
<organism evidence="15 16">
    <name type="scientific">Nannochloropsis gaditana</name>
    <dbReference type="NCBI Taxonomy" id="72520"/>
    <lineage>
        <taxon>Eukaryota</taxon>
        <taxon>Sar</taxon>
        <taxon>Stramenopiles</taxon>
        <taxon>Ochrophyta</taxon>
        <taxon>Eustigmatophyceae</taxon>
        <taxon>Eustigmatales</taxon>
        <taxon>Monodopsidaceae</taxon>
        <taxon>Nannochloropsis</taxon>
    </lineage>
</organism>
<dbReference type="CDD" id="cd00515">
    <property type="entry name" value="HAM1"/>
    <property type="match status" value="1"/>
</dbReference>
<dbReference type="FunFam" id="3.90.950.10:FF:000003">
    <property type="entry name" value="Inosine triphosphate pyrophosphatase"/>
    <property type="match status" value="1"/>
</dbReference>
<evidence type="ECO:0000256" key="10">
    <source>
        <dbReference type="ARBA" id="ARBA00066468"/>
    </source>
</evidence>
<evidence type="ECO:0000256" key="12">
    <source>
        <dbReference type="ARBA" id="ARBA00093255"/>
    </source>
</evidence>
<dbReference type="PANTHER" id="PTHR11067:SF9">
    <property type="entry name" value="INOSINE TRIPHOSPHATE PYROPHOSPHATASE"/>
    <property type="match status" value="1"/>
</dbReference>
<dbReference type="GO" id="GO:0000166">
    <property type="term" value="F:nucleotide binding"/>
    <property type="evidence" value="ECO:0007669"/>
    <property type="project" value="UniProtKB-KW"/>
</dbReference>
<evidence type="ECO:0000256" key="7">
    <source>
        <dbReference type="ARBA" id="ARBA00022842"/>
    </source>
</evidence>
<evidence type="ECO:0000256" key="13">
    <source>
        <dbReference type="ARBA" id="ARBA00093271"/>
    </source>
</evidence>
<dbReference type="Pfam" id="PF01725">
    <property type="entry name" value="Ham1p_like"/>
    <property type="match status" value="1"/>
</dbReference>
<evidence type="ECO:0000256" key="5">
    <source>
        <dbReference type="ARBA" id="ARBA00022741"/>
    </source>
</evidence>
<dbReference type="PANTHER" id="PTHR11067">
    <property type="entry name" value="INOSINE TRIPHOSPHATE PYROPHOSPHATASE/HAM1 PROTEIN"/>
    <property type="match status" value="1"/>
</dbReference>
<comment type="catalytic activity">
    <reaction evidence="11">
        <text>ITP + H2O = IMP + diphosphate + H(+)</text>
        <dbReference type="Rhea" id="RHEA:29399"/>
        <dbReference type="ChEBI" id="CHEBI:15377"/>
        <dbReference type="ChEBI" id="CHEBI:15378"/>
        <dbReference type="ChEBI" id="CHEBI:33019"/>
        <dbReference type="ChEBI" id="CHEBI:58053"/>
        <dbReference type="ChEBI" id="CHEBI:61402"/>
        <dbReference type="EC" id="3.6.1.66"/>
    </reaction>
    <physiologicalReaction direction="left-to-right" evidence="11">
        <dbReference type="Rhea" id="RHEA:29400"/>
    </physiologicalReaction>
</comment>
<dbReference type="GO" id="GO:0009117">
    <property type="term" value="P:nucleotide metabolic process"/>
    <property type="evidence" value="ECO:0007669"/>
    <property type="project" value="UniProtKB-KW"/>
</dbReference>
<evidence type="ECO:0000313" key="16">
    <source>
        <dbReference type="Proteomes" id="UP000019335"/>
    </source>
</evidence>
<comment type="similarity">
    <text evidence="2">Belongs to the HAM1 NTPase family.</text>
</comment>
<evidence type="ECO:0000256" key="3">
    <source>
        <dbReference type="ARBA" id="ARBA00022490"/>
    </source>
</evidence>
<evidence type="ECO:0000256" key="11">
    <source>
        <dbReference type="ARBA" id="ARBA00093218"/>
    </source>
</evidence>
<comment type="catalytic activity">
    <reaction evidence="13">
        <text>N(6)-hydroxy-dATP + H2O = N(6)-hydroxy-dAMP + diphosphate + H(+)</text>
        <dbReference type="Rhea" id="RHEA:83971"/>
        <dbReference type="ChEBI" id="CHEBI:15377"/>
        <dbReference type="ChEBI" id="CHEBI:15378"/>
        <dbReference type="ChEBI" id="CHEBI:33019"/>
        <dbReference type="ChEBI" id="CHEBI:233529"/>
        <dbReference type="ChEBI" id="CHEBI:233530"/>
    </reaction>
    <physiologicalReaction direction="left-to-right" evidence="13">
        <dbReference type="Rhea" id="RHEA:83972"/>
    </physiologicalReaction>
</comment>
<keyword evidence="5" id="KW-0547">Nucleotide-binding</keyword>
<evidence type="ECO:0000256" key="9">
    <source>
        <dbReference type="ARBA" id="ARBA00054940"/>
    </source>
</evidence>
<name>W7TVP5_9STRA</name>
<keyword evidence="7" id="KW-0460">Magnesium</keyword>
<dbReference type="EC" id="3.6.1.66" evidence="10"/>
<comment type="caution">
    <text evidence="15">The sequence shown here is derived from an EMBL/GenBank/DDBJ whole genome shotgun (WGS) entry which is preliminary data.</text>
</comment>
<evidence type="ECO:0000256" key="1">
    <source>
        <dbReference type="ARBA" id="ARBA00004496"/>
    </source>
</evidence>
<keyword evidence="16" id="KW-1185">Reference proteome</keyword>
<keyword evidence="14" id="KW-0732">Signal</keyword>
<dbReference type="GO" id="GO:0005737">
    <property type="term" value="C:cytoplasm"/>
    <property type="evidence" value="ECO:0007669"/>
    <property type="project" value="UniProtKB-SubCell"/>
</dbReference>
<sequence length="292" mass="32854">MNRHILVRTVIFLCLIHLLNSFCPVSLHRESIYSVRFKFRSIWGVYISPPFARHRSWNPFHKTVVSSTSNNAINSKHGSKCQAVTRLEVKFLTSNPLKTREVQALLAEGGLQVPFDIVTLDIELPELQETPLVIAIEKTRLAAQAVQGPVLVEDTCLCFDALGDLPGPYIKHFLDQLGPEGLFRMIENYEDHSAKAVCNVGFSPGPGCQPLIFTGITYGEIVRPEEGDDGFGWDTCFAPSGFNSTFSKMTVEQKNAISHREAKQEKPYFSNLVARVHMKKKRRRIPMPLHCS</sequence>
<keyword evidence="6" id="KW-0378">Hydrolase</keyword>
<reference evidence="15 16" key="1">
    <citation type="journal article" date="2014" name="Mol. Plant">
        <title>Chromosome Scale Genome Assembly and Transcriptome Profiling of Nannochloropsis gaditana in Nitrogen Depletion.</title>
        <authorList>
            <person name="Corteggiani Carpinelli E."/>
            <person name="Telatin A."/>
            <person name="Vitulo N."/>
            <person name="Forcato C."/>
            <person name="D'Angelo M."/>
            <person name="Schiavon R."/>
            <person name="Vezzi A."/>
            <person name="Giacometti G.M."/>
            <person name="Morosinotto T."/>
            <person name="Valle G."/>
        </authorList>
    </citation>
    <scope>NUCLEOTIDE SEQUENCE [LARGE SCALE GENOMIC DNA]</scope>
    <source>
        <strain evidence="15 16">B-31</strain>
    </source>
</reference>
<dbReference type="Proteomes" id="UP000019335">
    <property type="component" value="Chromosome 1"/>
</dbReference>
<keyword evidence="4" id="KW-0479">Metal-binding</keyword>
<dbReference type="EMBL" id="AZIL01000038">
    <property type="protein sequence ID" value="EWM30212.1"/>
    <property type="molecule type" value="Genomic_DNA"/>
</dbReference>
<dbReference type="InterPro" id="IPR002637">
    <property type="entry name" value="RdgB/HAM1"/>
</dbReference>
<proteinExistence type="inferred from homology"/>
<dbReference type="GO" id="GO:0046872">
    <property type="term" value="F:metal ion binding"/>
    <property type="evidence" value="ECO:0007669"/>
    <property type="project" value="UniProtKB-KW"/>
</dbReference>
<comment type="subcellular location">
    <subcellularLocation>
        <location evidence="1">Cytoplasm</location>
    </subcellularLocation>
</comment>
<keyword evidence="8" id="KW-0546">Nucleotide metabolism</keyword>
<accession>W7TVP5</accession>
<dbReference type="AlphaFoldDB" id="W7TVP5"/>
<evidence type="ECO:0000256" key="6">
    <source>
        <dbReference type="ARBA" id="ARBA00022801"/>
    </source>
</evidence>
<feature type="signal peptide" evidence="14">
    <location>
        <begin position="1"/>
        <end position="21"/>
    </location>
</feature>
<evidence type="ECO:0000256" key="2">
    <source>
        <dbReference type="ARBA" id="ARBA00008023"/>
    </source>
</evidence>
<protein>
    <recommendedName>
        <fullName evidence="10">XTP/dITP diphosphatase</fullName>
        <ecNumber evidence="10">3.6.1.66</ecNumber>
    </recommendedName>
</protein>
<evidence type="ECO:0000256" key="8">
    <source>
        <dbReference type="ARBA" id="ARBA00023080"/>
    </source>
</evidence>
<feature type="chain" id="PRO_5004901337" description="XTP/dITP diphosphatase" evidence="14">
    <location>
        <begin position="22"/>
        <end position="292"/>
    </location>
</feature>
<dbReference type="OrthoDB" id="6288734at2759"/>